<dbReference type="RefSeq" id="WP_077364950.1">
    <property type="nucleotide sequence ID" value="NZ_MQMF01000004.1"/>
</dbReference>
<dbReference type="SUPFAM" id="SSF109604">
    <property type="entry name" value="HD-domain/PDEase-like"/>
    <property type="match status" value="1"/>
</dbReference>
<dbReference type="InterPro" id="IPR003607">
    <property type="entry name" value="HD/PDEase_dom"/>
</dbReference>
<dbReference type="GO" id="GO:0008832">
    <property type="term" value="F:dGTPase activity"/>
    <property type="evidence" value="ECO:0007669"/>
    <property type="project" value="TreeGrafter"/>
</dbReference>
<dbReference type="CDD" id="cd00077">
    <property type="entry name" value="HDc"/>
    <property type="match status" value="1"/>
</dbReference>
<evidence type="ECO:0000259" key="1">
    <source>
        <dbReference type="SMART" id="SM00471"/>
    </source>
</evidence>
<organism evidence="2 3">
    <name type="scientific">Fictibacillus arsenicus</name>
    <dbReference type="NCBI Taxonomy" id="255247"/>
    <lineage>
        <taxon>Bacteria</taxon>
        <taxon>Bacillati</taxon>
        <taxon>Bacillota</taxon>
        <taxon>Bacilli</taxon>
        <taxon>Bacillales</taxon>
        <taxon>Fictibacillaceae</taxon>
        <taxon>Fictibacillus</taxon>
    </lineage>
</organism>
<dbReference type="PANTHER" id="PTHR11373:SF4">
    <property type="entry name" value="DEOXYNUCLEOSIDE TRIPHOSPHATE TRIPHOSPHOHYDROLASE SAMHD1"/>
    <property type="match status" value="1"/>
</dbReference>
<reference evidence="2 3" key="1">
    <citation type="submission" date="2016-11" db="EMBL/GenBank/DDBJ databases">
        <authorList>
            <person name="Jaros S."/>
            <person name="Januszkiewicz K."/>
            <person name="Wedrychowicz H."/>
        </authorList>
    </citation>
    <scope>NUCLEOTIDE SEQUENCE [LARGE SCALE GENOMIC DNA]</scope>
    <source>
        <strain evidence="2 3">Con a/3</strain>
    </source>
</reference>
<proteinExistence type="predicted"/>
<dbReference type="EMBL" id="MQMF01000004">
    <property type="protein sequence ID" value="OOE10092.1"/>
    <property type="molecule type" value="Genomic_DNA"/>
</dbReference>
<dbReference type="Gene3D" id="1.10.3210.10">
    <property type="entry name" value="Hypothetical protein af1432"/>
    <property type="match status" value="1"/>
</dbReference>
<protein>
    <recommendedName>
        <fullName evidence="1">HD/PDEase domain-containing protein</fullName>
    </recommendedName>
</protein>
<dbReference type="GO" id="GO:0006203">
    <property type="term" value="P:dGTP catabolic process"/>
    <property type="evidence" value="ECO:0007669"/>
    <property type="project" value="TreeGrafter"/>
</dbReference>
<comment type="caution">
    <text evidence="2">The sequence shown here is derived from an EMBL/GenBank/DDBJ whole genome shotgun (WGS) entry which is preliminary data.</text>
</comment>
<dbReference type="PANTHER" id="PTHR11373">
    <property type="entry name" value="DEOXYNUCLEOSIDE TRIPHOSPHATE TRIPHOSPHOHYDROLASE"/>
    <property type="match status" value="1"/>
</dbReference>
<dbReference type="SMART" id="SM00471">
    <property type="entry name" value="HDc"/>
    <property type="match status" value="1"/>
</dbReference>
<evidence type="ECO:0000313" key="3">
    <source>
        <dbReference type="Proteomes" id="UP000188597"/>
    </source>
</evidence>
<feature type="domain" description="HD/PDEase" evidence="1">
    <location>
        <begin position="54"/>
        <end position="276"/>
    </location>
</feature>
<evidence type="ECO:0000313" key="2">
    <source>
        <dbReference type="EMBL" id="OOE10092.1"/>
    </source>
</evidence>
<dbReference type="Proteomes" id="UP000188597">
    <property type="component" value="Unassembled WGS sequence"/>
</dbReference>
<name>A0A1V3G5U0_9BACL</name>
<dbReference type="InterPro" id="IPR050135">
    <property type="entry name" value="dGTPase-like"/>
</dbReference>
<dbReference type="AlphaFoldDB" id="A0A1V3G5U0"/>
<gene>
    <name evidence="2" type="ORF">UN64_16955</name>
</gene>
<sequence length="531" mass="61670">MDFHNLKLVRSIHDPIHGLIKLSNEEMKIIEDPLFNRLHFIRQNSFLYKVFPTAKHTRFDHSIGVMHLSGKMLLSVLENGFIAAQRSDLCELREIPNELANHDGIGIDIFSLRDKNSDVITKAFYNLRLAALLHDIGHGPLSHLFDSFAPTVEEFLEILESDVDLKKNIEIYEAINTMILKYKEKKEKGNANVRVEHEHISSYFAFKILNRNLFEKENIKNVLTILKPELALGSLTLNINGIDYNLLPLLNDLVASGPIDCDRMDYLKRDSYFIGVPYGNYSEERVLKTLMAFVDNKQEVRLGLKNSGLHAVENFLQARYELYVQVYGHKTNEACKAKIDFICKDNNISVKQWADINFDNKESLASEFESIYLSNTDESFLEKLIAFYQSSKEDGHNKKFNALVRLRGRKLWKRVFEKDEFISDANSTTELSKILDEIYPNMKKEFKDIYLFKSNRFPLKDVNNGAKLLEKSKGRFYVTSYKELAKATQIIESLNQGLRVWRIYGIKEDDIDRQKEYIRDKFENETVSSEI</sequence>
<accession>A0A1V3G5U0</accession>